<dbReference type="STRING" id="980251.GCA_001642875_00269"/>
<reference evidence="3 4" key="1">
    <citation type="submission" date="2019-08" db="EMBL/GenBank/DDBJ databases">
        <title>Deep-cultivation of Planctomycetes and their phenomic and genomic characterization uncovers novel biology.</title>
        <authorList>
            <person name="Wiegand S."/>
            <person name="Jogler M."/>
            <person name="Boedeker C."/>
            <person name="Pinto D."/>
            <person name="Vollmers J."/>
            <person name="Rivas-Marin E."/>
            <person name="Kohn T."/>
            <person name="Peeters S.H."/>
            <person name="Heuer A."/>
            <person name="Rast P."/>
            <person name="Oberbeckmann S."/>
            <person name="Bunk B."/>
            <person name="Jeske O."/>
            <person name="Meyerdierks A."/>
            <person name="Storesund J.E."/>
            <person name="Kallscheuer N."/>
            <person name="Luecker S."/>
            <person name="Lage O.M."/>
            <person name="Pohl T."/>
            <person name="Merkel B.J."/>
            <person name="Hornburger P."/>
            <person name="Mueller R.-W."/>
            <person name="Bruemmer F."/>
            <person name="Labrenz M."/>
            <person name="Spormann A.M."/>
            <person name="Op den Camp H."/>
            <person name="Overmann J."/>
            <person name="Amann R."/>
            <person name="Jetten M.S.M."/>
            <person name="Mascher T."/>
            <person name="Medema M.H."/>
            <person name="Devos D.P."/>
            <person name="Kaster A.-K."/>
            <person name="Ovreas L."/>
            <person name="Rohde M."/>
            <person name="Galperin M.Y."/>
            <person name="Jogler C."/>
        </authorList>
    </citation>
    <scope>NUCLEOTIDE SEQUENCE [LARGE SCALE GENOMIC DNA]</scope>
    <source>
        <strain evidence="3 4">FC18</strain>
    </source>
</reference>
<evidence type="ECO:0000256" key="1">
    <source>
        <dbReference type="SAM" id="SignalP"/>
    </source>
</evidence>
<feature type="signal peptide" evidence="1">
    <location>
        <begin position="1"/>
        <end position="19"/>
    </location>
</feature>
<keyword evidence="4" id="KW-1185">Reference proteome</keyword>
<accession>A0A5B9PGC2</accession>
<keyword evidence="1" id="KW-0732">Signal</keyword>
<sequence length="263" mass="27535" precursor="true">MKKRPFLIGLMSVSLFVGAAEIATADISLAVDGVAVTEDFNSFTGTGFSPTPSAGQLDSNTYRVTGLSDGDGSFGGTHDSGDFARGTATGAVSTGGIYSFEVAPGDFAAGVQPTGSDFNSGAVTIRLSNDTGVDLNYLDVQADAFFFNDADRSTRWTFEASLLDFDAFYVPFFSIDSEETADIAPEWQLQSVGGLFELPVSIANGQQVFIRITGEDLAGSGSRDQFALNEFSVTGFNAVPEPGSGMFILAGAVLLGLARRRAC</sequence>
<name>A0A5B9PGC2_9BACT</name>
<evidence type="ECO:0000259" key="2">
    <source>
        <dbReference type="Pfam" id="PF07589"/>
    </source>
</evidence>
<proteinExistence type="predicted"/>
<protein>
    <recommendedName>
        <fullName evidence="2">Ice-binding protein C-terminal domain-containing protein</fullName>
    </recommendedName>
</protein>
<gene>
    <name evidence="3" type="ORF">MFFC18_37160</name>
</gene>
<dbReference type="Proteomes" id="UP000322214">
    <property type="component" value="Chromosome"/>
</dbReference>
<dbReference type="OrthoDB" id="292661at2"/>
<organism evidence="3 4">
    <name type="scientific">Mariniblastus fucicola</name>
    <dbReference type="NCBI Taxonomy" id="980251"/>
    <lineage>
        <taxon>Bacteria</taxon>
        <taxon>Pseudomonadati</taxon>
        <taxon>Planctomycetota</taxon>
        <taxon>Planctomycetia</taxon>
        <taxon>Pirellulales</taxon>
        <taxon>Pirellulaceae</taxon>
        <taxon>Mariniblastus</taxon>
    </lineage>
</organism>
<dbReference type="RefSeq" id="WP_148618956.1">
    <property type="nucleotide sequence ID" value="NZ_CP042912.1"/>
</dbReference>
<feature type="domain" description="Ice-binding protein C-terminal" evidence="2">
    <location>
        <begin position="238"/>
        <end position="261"/>
    </location>
</feature>
<dbReference type="EMBL" id="CP042912">
    <property type="protein sequence ID" value="QEG23812.1"/>
    <property type="molecule type" value="Genomic_DNA"/>
</dbReference>
<dbReference type="AlphaFoldDB" id="A0A5B9PGC2"/>
<evidence type="ECO:0000313" key="3">
    <source>
        <dbReference type="EMBL" id="QEG23812.1"/>
    </source>
</evidence>
<dbReference type="KEGG" id="mff:MFFC18_37160"/>
<dbReference type="Pfam" id="PF07589">
    <property type="entry name" value="PEP-CTERM"/>
    <property type="match status" value="1"/>
</dbReference>
<feature type="chain" id="PRO_5022940554" description="Ice-binding protein C-terminal domain-containing protein" evidence="1">
    <location>
        <begin position="20"/>
        <end position="263"/>
    </location>
</feature>
<dbReference type="InterPro" id="IPR013424">
    <property type="entry name" value="Ice-binding_C"/>
</dbReference>
<evidence type="ECO:0000313" key="4">
    <source>
        <dbReference type="Proteomes" id="UP000322214"/>
    </source>
</evidence>